<dbReference type="EMBL" id="WNYA01098875">
    <property type="protein sequence ID" value="KAG8534594.1"/>
    <property type="molecule type" value="Genomic_DNA"/>
</dbReference>
<keyword evidence="2" id="KW-1185">Reference proteome</keyword>
<name>A0AAV6YAJ0_ENGPU</name>
<dbReference type="AlphaFoldDB" id="A0AAV6YAJ0"/>
<feature type="non-terminal residue" evidence="1">
    <location>
        <position position="1"/>
    </location>
</feature>
<organism evidence="1 2">
    <name type="scientific">Engystomops pustulosus</name>
    <name type="common">Tungara frog</name>
    <name type="synonym">Physalaemus pustulosus</name>
    <dbReference type="NCBI Taxonomy" id="76066"/>
    <lineage>
        <taxon>Eukaryota</taxon>
        <taxon>Metazoa</taxon>
        <taxon>Chordata</taxon>
        <taxon>Craniata</taxon>
        <taxon>Vertebrata</taxon>
        <taxon>Euteleostomi</taxon>
        <taxon>Amphibia</taxon>
        <taxon>Batrachia</taxon>
        <taxon>Anura</taxon>
        <taxon>Neobatrachia</taxon>
        <taxon>Hyloidea</taxon>
        <taxon>Leptodactylidae</taxon>
        <taxon>Leiuperinae</taxon>
        <taxon>Engystomops</taxon>
    </lineage>
</organism>
<evidence type="ECO:0000313" key="2">
    <source>
        <dbReference type="Proteomes" id="UP000824782"/>
    </source>
</evidence>
<accession>A0AAV6YAJ0</accession>
<dbReference type="Proteomes" id="UP000824782">
    <property type="component" value="Unassembled WGS sequence"/>
</dbReference>
<evidence type="ECO:0000313" key="1">
    <source>
        <dbReference type="EMBL" id="KAG8534594.1"/>
    </source>
</evidence>
<proteinExistence type="predicted"/>
<sequence>SRAPDVLHQPLSPDRSLGAAHHQVSGYDAAEILVKLRHLGKVVFMYLNRTGAIQDSSYDLRVTLLSHLQPEHFVFSPFGVLHVHPTCGSEVQELGVWHREAVLCRTMRRIPFYREFLKMRAFRR</sequence>
<comment type="caution">
    <text evidence="1">The sequence shown here is derived from an EMBL/GenBank/DDBJ whole genome shotgun (WGS) entry which is preliminary data.</text>
</comment>
<gene>
    <name evidence="1" type="ORF">GDO81_019054</name>
</gene>
<reference evidence="1" key="1">
    <citation type="thesis" date="2020" institute="ProQuest LLC" country="789 East Eisenhower Parkway, Ann Arbor, MI, USA">
        <title>Comparative Genomics and Chromosome Evolution.</title>
        <authorList>
            <person name="Mudd A.B."/>
        </authorList>
    </citation>
    <scope>NUCLEOTIDE SEQUENCE</scope>
    <source>
        <strain evidence="1">237g6f4</strain>
        <tissue evidence="1">Blood</tissue>
    </source>
</reference>
<protein>
    <submittedName>
        <fullName evidence="1">Uncharacterized protein</fullName>
    </submittedName>
</protein>